<feature type="transmembrane region" description="Helical" evidence="7">
    <location>
        <begin position="200"/>
        <end position="219"/>
    </location>
</feature>
<feature type="transmembrane region" description="Helical" evidence="7">
    <location>
        <begin position="231"/>
        <end position="254"/>
    </location>
</feature>
<sequence>MGAIGHALAIAGSMTWEILWALILGFALSAVVQAVVRRSTIVRLLGDDRPRTLAIATGFGIASSSCSYAAVALARSLFRKGASLTAAMAFEIASTNLVIELGIVLALLMGWQFTAAEFVGGPIMIVVVTLLFRLFLRERLLREARTQAGRGLAGSMEGHASMDMTVRREGSFSRRLFSKEAFTAVSHVFVMEWAAILRDLVIGLLIAGAVAAWVPDTFWRHLFLTGHPLAAALWGPLVGPLVAVVSFVCSIGNVPLAAVLWNGGISFGGVIAFVFGDLIILPIINIYRKYYGMRMALFITGTFYAAMVIAGYLVELIFGAAGLVPTQRRAEVMEERITWNYTTWLNLAFLILAAVLLVRFFRTGGVPMLKMMGGSPGDEDSSAE</sequence>
<keyword evidence="3" id="KW-1003">Cell membrane</keyword>
<organism evidence="8 9">
    <name type="scientific">Actinoallomurus bryophytorum</name>
    <dbReference type="NCBI Taxonomy" id="1490222"/>
    <lineage>
        <taxon>Bacteria</taxon>
        <taxon>Bacillati</taxon>
        <taxon>Actinomycetota</taxon>
        <taxon>Actinomycetes</taxon>
        <taxon>Streptosporangiales</taxon>
        <taxon>Thermomonosporaceae</taxon>
        <taxon>Actinoallomurus</taxon>
    </lineage>
</organism>
<keyword evidence="5 7" id="KW-1133">Transmembrane helix</keyword>
<feature type="transmembrane region" description="Helical" evidence="7">
    <location>
        <begin position="341"/>
        <end position="361"/>
    </location>
</feature>
<feature type="transmembrane region" description="Helical" evidence="7">
    <location>
        <begin position="296"/>
        <end position="321"/>
    </location>
</feature>
<comment type="similarity">
    <text evidence="2">Belongs to the UPF0718 family.</text>
</comment>
<reference evidence="8 9" key="1">
    <citation type="submission" date="2019-06" db="EMBL/GenBank/DDBJ databases">
        <title>Sequencing the genomes of 1000 actinobacteria strains.</title>
        <authorList>
            <person name="Klenk H.-P."/>
        </authorList>
    </citation>
    <scope>NUCLEOTIDE SEQUENCE [LARGE SCALE GENOMIC DNA]</scope>
    <source>
        <strain evidence="8 9">DSM 102200</strain>
    </source>
</reference>
<evidence type="ECO:0000256" key="6">
    <source>
        <dbReference type="ARBA" id="ARBA00023136"/>
    </source>
</evidence>
<dbReference type="PANTHER" id="PTHR42775">
    <property type="entry name" value="PERMEASE RV2963-RELATED"/>
    <property type="match status" value="1"/>
</dbReference>
<evidence type="ECO:0000256" key="3">
    <source>
        <dbReference type="ARBA" id="ARBA00022475"/>
    </source>
</evidence>
<keyword evidence="4 7" id="KW-0812">Transmembrane</keyword>
<keyword evidence="9" id="KW-1185">Reference proteome</keyword>
<dbReference type="GO" id="GO:0005886">
    <property type="term" value="C:plasma membrane"/>
    <property type="evidence" value="ECO:0007669"/>
    <property type="project" value="UniProtKB-SubCell"/>
</dbReference>
<dbReference type="AlphaFoldDB" id="A0A543CT49"/>
<dbReference type="Proteomes" id="UP000316096">
    <property type="component" value="Unassembled WGS sequence"/>
</dbReference>
<dbReference type="OrthoDB" id="9811980at2"/>
<feature type="transmembrane region" description="Helical" evidence="7">
    <location>
        <begin position="7"/>
        <end position="32"/>
    </location>
</feature>
<proteinExistence type="inferred from homology"/>
<evidence type="ECO:0000256" key="4">
    <source>
        <dbReference type="ARBA" id="ARBA00022692"/>
    </source>
</evidence>
<name>A0A543CT49_9ACTN</name>
<comment type="caution">
    <text evidence="8">The sequence shown here is derived from an EMBL/GenBank/DDBJ whole genome shotgun (WGS) entry which is preliminary data.</text>
</comment>
<dbReference type="Pfam" id="PF03773">
    <property type="entry name" value="ArsP_1"/>
    <property type="match status" value="1"/>
</dbReference>
<dbReference type="InterPro" id="IPR005524">
    <property type="entry name" value="DUF318"/>
</dbReference>
<feature type="transmembrane region" description="Helical" evidence="7">
    <location>
        <begin position="115"/>
        <end position="136"/>
    </location>
</feature>
<evidence type="ECO:0000313" key="8">
    <source>
        <dbReference type="EMBL" id="TQM00280.1"/>
    </source>
</evidence>
<dbReference type="RefSeq" id="WP_141959701.1">
    <property type="nucleotide sequence ID" value="NZ_VFOZ01000001.1"/>
</dbReference>
<dbReference type="EMBL" id="VFOZ01000001">
    <property type="protein sequence ID" value="TQM00280.1"/>
    <property type="molecule type" value="Genomic_DNA"/>
</dbReference>
<evidence type="ECO:0008006" key="10">
    <source>
        <dbReference type="Google" id="ProtNLM"/>
    </source>
</evidence>
<dbReference type="InterPro" id="IPR053166">
    <property type="entry name" value="UPF0718_permease"/>
</dbReference>
<protein>
    <recommendedName>
        <fullName evidence="10">Permease</fullName>
    </recommendedName>
</protein>
<keyword evidence="6 7" id="KW-0472">Membrane</keyword>
<feature type="transmembrane region" description="Helical" evidence="7">
    <location>
        <begin position="52"/>
        <end position="74"/>
    </location>
</feature>
<comment type="subcellular location">
    <subcellularLocation>
        <location evidence="1">Cell membrane</location>
        <topology evidence="1">Multi-pass membrane protein</topology>
    </subcellularLocation>
</comment>
<accession>A0A543CT49</accession>
<dbReference type="PANTHER" id="PTHR42775:SF1">
    <property type="entry name" value="PERMEASE RV2963-RELATED"/>
    <property type="match status" value="1"/>
</dbReference>
<evidence type="ECO:0000313" key="9">
    <source>
        <dbReference type="Proteomes" id="UP000316096"/>
    </source>
</evidence>
<feature type="transmembrane region" description="Helical" evidence="7">
    <location>
        <begin position="260"/>
        <end position="284"/>
    </location>
</feature>
<evidence type="ECO:0000256" key="1">
    <source>
        <dbReference type="ARBA" id="ARBA00004651"/>
    </source>
</evidence>
<evidence type="ECO:0000256" key="7">
    <source>
        <dbReference type="SAM" id="Phobius"/>
    </source>
</evidence>
<evidence type="ECO:0000256" key="2">
    <source>
        <dbReference type="ARBA" id="ARBA00006386"/>
    </source>
</evidence>
<gene>
    <name evidence="8" type="ORF">FB559_5990</name>
</gene>
<evidence type="ECO:0000256" key="5">
    <source>
        <dbReference type="ARBA" id="ARBA00022989"/>
    </source>
</evidence>